<dbReference type="PANTHER" id="PTHR43479">
    <property type="entry name" value="ACREF/ENVCD OPERON REPRESSOR-RELATED"/>
    <property type="match status" value="1"/>
</dbReference>
<accession>A0A1H0A0P9</accession>
<evidence type="ECO:0000256" key="1">
    <source>
        <dbReference type="ARBA" id="ARBA00023125"/>
    </source>
</evidence>
<protein>
    <submittedName>
        <fullName evidence="4">Transcriptional regulator, TetR family</fullName>
    </submittedName>
</protein>
<dbReference type="OrthoDB" id="9810250at2"/>
<dbReference type="RefSeq" id="WP_074522252.1">
    <property type="nucleotide sequence ID" value="NZ_FNHZ01000010.1"/>
</dbReference>
<dbReference type="AlphaFoldDB" id="A0A1H0A0P9"/>
<feature type="DNA-binding region" description="H-T-H motif" evidence="2">
    <location>
        <begin position="33"/>
        <end position="52"/>
    </location>
</feature>
<evidence type="ECO:0000256" key="2">
    <source>
        <dbReference type="PROSITE-ProRule" id="PRU00335"/>
    </source>
</evidence>
<evidence type="ECO:0000313" key="4">
    <source>
        <dbReference type="EMBL" id="SDN27170.1"/>
    </source>
</evidence>
<dbReference type="EMBL" id="FNHZ01000010">
    <property type="protein sequence ID" value="SDN27170.1"/>
    <property type="molecule type" value="Genomic_DNA"/>
</dbReference>
<gene>
    <name evidence="4" type="ORF">SAMN05216544_2298</name>
</gene>
<evidence type="ECO:0000259" key="3">
    <source>
        <dbReference type="PROSITE" id="PS50977"/>
    </source>
</evidence>
<feature type="domain" description="HTH tetR-type" evidence="3">
    <location>
        <begin position="10"/>
        <end position="70"/>
    </location>
</feature>
<dbReference type="InterPro" id="IPR001647">
    <property type="entry name" value="HTH_TetR"/>
</dbReference>
<dbReference type="Gene3D" id="1.10.357.10">
    <property type="entry name" value="Tetracycline Repressor, domain 2"/>
    <property type="match status" value="1"/>
</dbReference>
<dbReference type="PANTHER" id="PTHR43479:SF11">
    <property type="entry name" value="ACREF_ENVCD OPERON REPRESSOR-RELATED"/>
    <property type="match status" value="1"/>
</dbReference>
<proteinExistence type="predicted"/>
<organism evidence="4 5">
    <name type="scientific">Lachnospira pectinoschiza</name>
    <dbReference type="NCBI Taxonomy" id="28052"/>
    <lineage>
        <taxon>Bacteria</taxon>
        <taxon>Bacillati</taxon>
        <taxon>Bacillota</taxon>
        <taxon>Clostridia</taxon>
        <taxon>Lachnospirales</taxon>
        <taxon>Lachnospiraceae</taxon>
        <taxon>Lachnospira</taxon>
    </lineage>
</organism>
<dbReference type="InterPro" id="IPR009057">
    <property type="entry name" value="Homeodomain-like_sf"/>
</dbReference>
<sequence>MKQTEGKRNTRTKQAIHDAFVEMICENKSDEINIKNLTERAGIHRKTFYLHYTCIEALYEDELSLLAQGYFEEVEKLPLPFSYYDLTRVLFEYNSKSQYSELLYCNPTYSDFSMKLIATTMKHNRQINNPYEAYSPEMQNIINAFVTNASMVAYRQWVADGKKVPVEEVVQVVGSLLETGVQSIVNE</sequence>
<keyword evidence="1 2" id="KW-0238">DNA-binding</keyword>
<evidence type="ECO:0000313" key="5">
    <source>
        <dbReference type="Proteomes" id="UP000187651"/>
    </source>
</evidence>
<dbReference type="PROSITE" id="PS50977">
    <property type="entry name" value="HTH_TETR_2"/>
    <property type="match status" value="1"/>
</dbReference>
<name>A0A1H0A0P9_9FIRM</name>
<dbReference type="InterPro" id="IPR050624">
    <property type="entry name" value="HTH-type_Tx_Regulator"/>
</dbReference>
<reference evidence="5" key="1">
    <citation type="submission" date="2016-10" db="EMBL/GenBank/DDBJ databases">
        <authorList>
            <person name="Varghese N."/>
            <person name="Submissions S."/>
        </authorList>
    </citation>
    <scope>NUCLEOTIDE SEQUENCE [LARGE SCALE GENOMIC DNA]</scope>
    <source>
        <strain evidence="5">M83</strain>
    </source>
</reference>
<dbReference type="SUPFAM" id="SSF46689">
    <property type="entry name" value="Homeodomain-like"/>
    <property type="match status" value="1"/>
</dbReference>
<dbReference type="GO" id="GO:0003677">
    <property type="term" value="F:DNA binding"/>
    <property type="evidence" value="ECO:0007669"/>
    <property type="project" value="UniProtKB-UniRule"/>
</dbReference>
<dbReference type="Proteomes" id="UP000187651">
    <property type="component" value="Unassembled WGS sequence"/>
</dbReference>
<keyword evidence="5" id="KW-1185">Reference proteome</keyword>